<gene>
    <name evidence="1" type="ORF">B30_20658</name>
</gene>
<dbReference type="EMBL" id="AMRK01000021">
    <property type="protein sequence ID" value="EKE67417.1"/>
    <property type="molecule type" value="Genomic_DNA"/>
</dbReference>
<evidence type="ECO:0000313" key="1">
    <source>
        <dbReference type="EMBL" id="EKE67417.1"/>
    </source>
</evidence>
<protein>
    <submittedName>
        <fullName evidence="1">Uncharacterized protein</fullName>
    </submittedName>
</protein>
<proteinExistence type="predicted"/>
<comment type="caution">
    <text evidence="1">The sequence shown here is derived from an EMBL/GenBank/DDBJ whole genome shotgun (WGS) entry which is preliminary data.</text>
</comment>
<reference evidence="1 2" key="1">
    <citation type="submission" date="2012-09" db="EMBL/GenBank/DDBJ databases">
        <title>Celeribacter baekdonensis B30 Genome Sequencing.</title>
        <authorList>
            <person name="Wang W."/>
        </authorList>
    </citation>
    <scope>NUCLEOTIDE SEQUENCE [LARGE SCALE GENOMIC DNA]</scope>
    <source>
        <strain evidence="1 2">B30</strain>
    </source>
</reference>
<evidence type="ECO:0000313" key="2">
    <source>
        <dbReference type="Proteomes" id="UP000006762"/>
    </source>
</evidence>
<dbReference type="Proteomes" id="UP000006762">
    <property type="component" value="Unassembled WGS sequence"/>
</dbReference>
<keyword evidence="2" id="KW-1185">Reference proteome</keyword>
<dbReference type="AlphaFoldDB" id="K2IXP4"/>
<name>K2IXP4_9RHOB</name>
<organism evidence="1 2">
    <name type="scientific">Celeribacter baekdonensis B30</name>
    <dbReference type="NCBI Taxonomy" id="1208323"/>
    <lineage>
        <taxon>Bacteria</taxon>
        <taxon>Pseudomonadati</taxon>
        <taxon>Pseudomonadota</taxon>
        <taxon>Alphaproteobacteria</taxon>
        <taxon>Rhodobacterales</taxon>
        <taxon>Roseobacteraceae</taxon>
        <taxon>Celeribacter</taxon>
    </lineage>
</organism>
<sequence>MVGMPLHKNELERQPIWLCPDISGQLQCHEDRLNIVRVRRKLRRIWFRSRRMLYKSLISLYGSSLAGRSAPADDLVWHFAPSEDLRRFREYALDALQQAKVYLLDHMAAAYADTLHDAVAKQASETGLPAMAILGEVKLPADVVWVEFDDRELGVARFERASPVTRHDDKPVGTGLRGYLIDDRNKGHLRITMFHRRENSRVVDPICALLVKRIPTGELNYDNVEVELSRSMVEFRVRSGDTMEMINGRRTVHQVETGYDLFIPYALFAMLVSPDLGGIIPTENETFTAKDAKTARKFGKSWILGAQKSHLTIRIGPQAAAHMQERQARLEFERQVQDGRSGPVRHWVSEHERRYRSGKVVLVKGHHRGQLPAPNLPTRVMGPKPEATIFELDAVDRSDPD</sequence>
<dbReference type="eggNOG" id="ENOG502ZB62">
    <property type="taxonomic scope" value="Bacteria"/>
</dbReference>
<dbReference type="PATRIC" id="fig|1208323.3.peg.4245"/>
<dbReference type="RefSeq" id="WP_009574203.1">
    <property type="nucleotide sequence ID" value="NZ_AMRK01000021.1"/>
</dbReference>
<accession>K2IXP4</accession>